<reference evidence="22 23" key="2">
    <citation type="journal article" date="2009" name="PLoS ONE">
        <title>An integrated genetic and cytogenetic map of the cucumber genome.</title>
        <authorList>
            <person name="Ren Y."/>
            <person name="Zhang Z."/>
            <person name="Liu J."/>
            <person name="Staub J.E."/>
            <person name="Han Y."/>
            <person name="Cheng Z."/>
            <person name="Li X."/>
            <person name="Lu J."/>
            <person name="Miao H."/>
            <person name="Kang H."/>
            <person name="Xie B."/>
            <person name="Gu X."/>
            <person name="Wang X."/>
            <person name="Du Y."/>
            <person name="Jin W."/>
            <person name="Huang S."/>
        </authorList>
    </citation>
    <scope>NUCLEOTIDE SEQUENCE [LARGE SCALE GENOMIC DNA]</scope>
    <source>
        <strain evidence="23">cv. 9930</strain>
    </source>
</reference>
<dbReference type="InterPro" id="IPR045889">
    <property type="entry name" value="MES/HNL"/>
</dbReference>
<reference evidence="22 23" key="1">
    <citation type="journal article" date="2009" name="Nat. Genet.">
        <title>The genome of the cucumber, Cucumis sativus L.</title>
        <authorList>
            <person name="Huang S."/>
            <person name="Li R."/>
            <person name="Zhang Z."/>
            <person name="Li L."/>
            <person name="Gu X."/>
            <person name="Fan W."/>
            <person name="Lucas W.J."/>
            <person name="Wang X."/>
            <person name="Xie B."/>
            <person name="Ni P."/>
            <person name="Ren Y."/>
            <person name="Zhu H."/>
            <person name="Li J."/>
            <person name="Lin K."/>
            <person name="Jin W."/>
            <person name="Fei Z."/>
            <person name="Li G."/>
            <person name="Staub J."/>
            <person name="Kilian A."/>
            <person name="van der Vossen E.A."/>
            <person name="Wu Y."/>
            <person name="Guo J."/>
            <person name="He J."/>
            <person name="Jia Z."/>
            <person name="Ren Y."/>
            <person name="Tian G."/>
            <person name="Lu Y."/>
            <person name="Ruan J."/>
            <person name="Qian W."/>
            <person name="Wang M."/>
            <person name="Huang Q."/>
            <person name="Li B."/>
            <person name="Xuan Z."/>
            <person name="Cao J."/>
            <person name="Asan"/>
            <person name="Wu Z."/>
            <person name="Zhang J."/>
            <person name="Cai Q."/>
            <person name="Bai Y."/>
            <person name="Zhao B."/>
            <person name="Han Y."/>
            <person name="Li Y."/>
            <person name="Li X."/>
            <person name="Wang S."/>
            <person name="Shi Q."/>
            <person name="Liu S."/>
            <person name="Cho W.K."/>
            <person name="Kim J.Y."/>
            <person name="Xu Y."/>
            <person name="Heller-Uszynska K."/>
            <person name="Miao H."/>
            <person name="Cheng Z."/>
            <person name="Zhang S."/>
            <person name="Wu J."/>
            <person name="Yang Y."/>
            <person name="Kang H."/>
            <person name="Li M."/>
            <person name="Liang H."/>
            <person name="Ren X."/>
            <person name="Shi Z."/>
            <person name="Wen M."/>
            <person name="Jian M."/>
            <person name="Yang H."/>
            <person name="Zhang G."/>
            <person name="Yang Z."/>
            <person name="Chen R."/>
            <person name="Liu S."/>
            <person name="Li J."/>
            <person name="Ma L."/>
            <person name="Liu H."/>
            <person name="Zhou Y."/>
            <person name="Zhao J."/>
            <person name="Fang X."/>
            <person name="Li G."/>
            <person name="Fang L."/>
            <person name="Li Y."/>
            <person name="Liu D."/>
            <person name="Zheng H."/>
            <person name="Zhang Y."/>
            <person name="Qin N."/>
            <person name="Li Z."/>
            <person name="Yang G."/>
            <person name="Yang S."/>
            <person name="Bolund L."/>
            <person name="Kristiansen K."/>
            <person name="Zheng H."/>
            <person name="Li S."/>
            <person name="Zhang X."/>
            <person name="Yang H."/>
            <person name="Wang J."/>
            <person name="Sun R."/>
            <person name="Zhang B."/>
            <person name="Jiang S."/>
            <person name="Wang J."/>
            <person name="Du Y."/>
            <person name="Li S."/>
        </authorList>
    </citation>
    <scope>NUCLEOTIDE SEQUENCE [LARGE SCALE GENOMIC DNA]</scope>
    <source>
        <strain evidence="23">cv. 9930</strain>
    </source>
</reference>
<comment type="catalytic activity">
    <reaction evidence="8">
        <text>acrolein + hydrogen cyanide = (2S)-2-hydroxybut-3-enenitrile</text>
        <dbReference type="Rhea" id="RHEA:77411"/>
        <dbReference type="ChEBI" id="CHEBI:15368"/>
        <dbReference type="ChEBI" id="CHEBI:18407"/>
        <dbReference type="ChEBI" id="CHEBI:197356"/>
    </reaction>
</comment>
<dbReference type="Proteomes" id="UP000029981">
    <property type="component" value="Chromosome 2"/>
</dbReference>
<reference evidence="22 23" key="4">
    <citation type="journal article" date="2011" name="BMC Genomics">
        <title>RNA-Seq improves annotation of protein-coding genes in the cucumber genome.</title>
        <authorList>
            <person name="Li Z."/>
            <person name="Zhang Z."/>
            <person name="Yan P."/>
            <person name="Huang S."/>
            <person name="Fei Z."/>
            <person name="Lin K."/>
        </authorList>
    </citation>
    <scope>NUCLEOTIDE SEQUENCE [LARGE SCALE GENOMIC DNA]</scope>
    <source>
        <strain evidence="23">cv. 9930</strain>
    </source>
</reference>
<comment type="catalytic activity">
    <reaction evidence="5">
        <text>formylthiophene + hydrogen cyanide = (2R)-2-hydroxy-2-(thiophen-2-yl)acetonitrile</text>
        <dbReference type="Rhea" id="RHEA:77455"/>
        <dbReference type="ChEBI" id="CHEBI:18407"/>
        <dbReference type="ChEBI" id="CHEBI:87301"/>
        <dbReference type="ChEBI" id="CHEBI:197332"/>
    </reaction>
</comment>
<keyword evidence="20" id="KW-0732">Signal</keyword>
<evidence type="ECO:0000256" key="1">
    <source>
        <dbReference type="ARBA" id="ARBA00050104"/>
    </source>
</evidence>
<dbReference type="SUPFAM" id="SSF53474">
    <property type="entry name" value="alpha/beta-Hydrolases"/>
    <property type="match status" value="1"/>
</dbReference>
<evidence type="ECO:0000256" key="10">
    <source>
        <dbReference type="ARBA" id="ARBA00052511"/>
    </source>
</evidence>
<dbReference type="GO" id="GO:0009694">
    <property type="term" value="P:jasmonic acid metabolic process"/>
    <property type="evidence" value="ECO:0000318"/>
    <property type="project" value="GO_Central"/>
</dbReference>
<dbReference type="Pfam" id="PF12697">
    <property type="entry name" value="Abhydrolase_6"/>
    <property type="match status" value="1"/>
</dbReference>
<organism evidence="22 23">
    <name type="scientific">Cucumis sativus</name>
    <name type="common">Cucumber</name>
    <dbReference type="NCBI Taxonomy" id="3659"/>
    <lineage>
        <taxon>Eukaryota</taxon>
        <taxon>Viridiplantae</taxon>
        <taxon>Streptophyta</taxon>
        <taxon>Embryophyta</taxon>
        <taxon>Tracheophyta</taxon>
        <taxon>Spermatophyta</taxon>
        <taxon>Magnoliopsida</taxon>
        <taxon>eudicotyledons</taxon>
        <taxon>Gunneridae</taxon>
        <taxon>Pentapetalae</taxon>
        <taxon>rosids</taxon>
        <taxon>fabids</taxon>
        <taxon>Cucurbitales</taxon>
        <taxon>Cucurbitaceae</taxon>
        <taxon>Benincaseae</taxon>
        <taxon>Cucumis</taxon>
    </lineage>
</organism>
<evidence type="ECO:0000313" key="22">
    <source>
        <dbReference type="EMBL" id="KGN61744.1"/>
    </source>
</evidence>
<dbReference type="PANTHER" id="PTHR10992:SF1066">
    <property type="entry name" value="METHYL JASMONATE ESTERASE 1"/>
    <property type="match status" value="1"/>
</dbReference>
<evidence type="ECO:0000256" key="8">
    <source>
        <dbReference type="ARBA" id="ARBA00051977"/>
    </source>
</evidence>
<evidence type="ECO:0000256" key="9">
    <source>
        <dbReference type="ARBA" id="ARBA00052033"/>
    </source>
</evidence>
<dbReference type="InterPro" id="IPR029058">
    <property type="entry name" value="AB_hydrolase_fold"/>
</dbReference>
<evidence type="ECO:0000256" key="18">
    <source>
        <dbReference type="ARBA" id="ARBA00078291"/>
    </source>
</evidence>
<evidence type="ECO:0000256" key="12">
    <source>
        <dbReference type="ARBA" id="ARBA00052609"/>
    </source>
</evidence>
<dbReference type="eggNOG" id="ENOG502QQWN">
    <property type="taxonomic scope" value="Eukaryota"/>
</dbReference>
<dbReference type="GO" id="GO:0047606">
    <property type="term" value="F:(S)-hydroxynitrile lyase activity"/>
    <property type="evidence" value="ECO:0007669"/>
    <property type="project" value="UniProtKB-EC"/>
</dbReference>
<comment type="catalytic activity">
    <reaction evidence="2">
        <text>a monosubstituted aliphatic (S)-hydroxynitrile = an aldehyde + hydrogen cyanide</text>
        <dbReference type="Rhea" id="RHEA:56588"/>
        <dbReference type="ChEBI" id="CHEBI:17478"/>
        <dbReference type="ChEBI" id="CHEBI:18407"/>
        <dbReference type="ChEBI" id="CHEBI:140596"/>
        <dbReference type="EC" id="4.1.2.47"/>
    </reaction>
</comment>
<evidence type="ECO:0000256" key="19">
    <source>
        <dbReference type="ARBA" id="ARBA00079794"/>
    </source>
</evidence>
<comment type="catalytic activity">
    <reaction evidence="1">
        <text>4-methoxybenzaldehyde + hydrogen cyanide = (2S)-2-hydroxy-2-(4-methoxyphenyl)acetonitrile</text>
        <dbReference type="Rhea" id="RHEA:77447"/>
        <dbReference type="ChEBI" id="CHEBI:18407"/>
        <dbReference type="ChEBI" id="CHEBI:28235"/>
        <dbReference type="ChEBI" id="CHEBI:197328"/>
    </reaction>
</comment>
<feature type="chain" id="PRO_5001972982" description="(S)-hydroxynitrile lyase" evidence="20">
    <location>
        <begin position="24"/>
        <end position="295"/>
    </location>
</feature>
<dbReference type="OMA" id="FNILSHI"/>
<comment type="catalytic activity">
    <reaction evidence="11">
        <text>2,2-dimethylpropanal + hydrogen cyanide = (2S)-2-hydroxy-3,3-dimethylbutanenitrile</text>
        <dbReference type="Rhea" id="RHEA:77407"/>
        <dbReference type="ChEBI" id="CHEBI:18407"/>
        <dbReference type="ChEBI" id="CHEBI:141557"/>
        <dbReference type="ChEBI" id="CHEBI:197355"/>
    </reaction>
</comment>
<evidence type="ECO:0000256" key="20">
    <source>
        <dbReference type="SAM" id="SignalP"/>
    </source>
</evidence>
<dbReference type="EMBL" id="CM002923">
    <property type="protein sequence ID" value="KGN61744.1"/>
    <property type="molecule type" value="Genomic_DNA"/>
</dbReference>
<comment type="catalytic activity">
    <reaction evidence="7">
        <text>a disubstituted aliphatic (S)-hydroxynitrile = a ketone + hydrogen cyanide</text>
        <dbReference type="Rhea" id="RHEA:56592"/>
        <dbReference type="ChEBI" id="CHEBI:17087"/>
        <dbReference type="ChEBI" id="CHEBI:18407"/>
        <dbReference type="ChEBI" id="CHEBI:140597"/>
        <dbReference type="EC" id="4.1.2.47"/>
    </reaction>
</comment>
<evidence type="ECO:0000256" key="3">
    <source>
        <dbReference type="ARBA" id="ARBA00050262"/>
    </source>
</evidence>
<evidence type="ECO:0000256" key="6">
    <source>
        <dbReference type="ARBA" id="ARBA00051647"/>
    </source>
</evidence>
<evidence type="ECO:0000256" key="2">
    <source>
        <dbReference type="ARBA" id="ARBA00050241"/>
    </source>
</evidence>
<evidence type="ECO:0000256" key="7">
    <source>
        <dbReference type="ARBA" id="ARBA00051735"/>
    </source>
</evidence>
<evidence type="ECO:0000256" key="14">
    <source>
        <dbReference type="ARBA" id="ARBA00060885"/>
    </source>
</evidence>
<gene>
    <name evidence="22" type="ORF">Csa_2G237140</name>
</gene>
<comment type="catalytic activity">
    <reaction evidence="4">
        <text>benzaldehyde + hydrogen cyanide = (S)-mandelonitrile</text>
        <dbReference type="Rhea" id="RHEA:77427"/>
        <dbReference type="ChEBI" id="CHEBI:17169"/>
        <dbReference type="ChEBI" id="CHEBI:18407"/>
        <dbReference type="ChEBI" id="CHEBI:36941"/>
    </reaction>
</comment>
<accession>A0A0A0LL04</accession>
<keyword evidence="23" id="KW-1185">Reference proteome</keyword>
<comment type="catalytic activity">
    <reaction evidence="6">
        <text>butan-2-one + hydrogen cyanide = 2-hydroxy-2-methylbutanenitrile</text>
        <dbReference type="Rhea" id="RHEA:77467"/>
        <dbReference type="ChEBI" id="CHEBI:18407"/>
        <dbReference type="ChEBI" id="CHEBI:28398"/>
        <dbReference type="ChEBI" id="CHEBI:60954"/>
    </reaction>
    <physiologicalReaction direction="right-to-left" evidence="6">
        <dbReference type="Rhea" id="RHEA:77469"/>
    </physiologicalReaction>
</comment>
<comment type="catalytic activity">
    <reaction evidence="10">
        <text>3-formylthiophene + hydrogen cyanide = (2S)-2-hydroxy-2-(thiophen-3-yl)acetonitrile</text>
        <dbReference type="Rhea" id="RHEA:77459"/>
        <dbReference type="ChEBI" id="CHEBI:18407"/>
        <dbReference type="ChEBI" id="CHEBI:87611"/>
        <dbReference type="ChEBI" id="CHEBI:197333"/>
    </reaction>
</comment>
<reference evidence="22 23" key="3">
    <citation type="journal article" date="2010" name="BMC Genomics">
        <title>Transcriptome sequencing and comparative analysis of cucumber flowers with different sex types.</title>
        <authorList>
            <person name="Guo S."/>
            <person name="Zheng Y."/>
            <person name="Joung J.G."/>
            <person name="Liu S."/>
            <person name="Zhang Z."/>
            <person name="Crasta O.R."/>
            <person name="Sobral B.W."/>
            <person name="Xu Y."/>
            <person name="Huang S."/>
            <person name="Fei Z."/>
        </authorList>
    </citation>
    <scope>NUCLEOTIDE SEQUENCE [LARGE SCALE GENOMIC DNA]</scope>
    <source>
        <strain evidence="23">cv. 9930</strain>
    </source>
</reference>
<feature type="signal peptide" evidence="20">
    <location>
        <begin position="1"/>
        <end position="23"/>
    </location>
</feature>
<dbReference type="EC" id="4.1.2.47" evidence="15"/>
<evidence type="ECO:0000256" key="16">
    <source>
        <dbReference type="ARBA" id="ARBA00069221"/>
    </source>
</evidence>
<comment type="catalytic activity">
    <reaction evidence="3">
        <text>2-hydroxy-2-methylpropanenitrile = acetone + hydrogen cyanide</text>
        <dbReference type="Rhea" id="RHEA:11932"/>
        <dbReference type="ChEBI" id="CHEBI:15347"/>
        <dbReference type="ChEBI" id="CHEBI:15348"/>
        <dbReference type="ChEBI" id="CHEBI:18407"/>
    </reaction>
    <physiologicalReaction direction="left-to-right" evidence="3">
        <dbReference type="Rhea" id="RHEA:11933"/>
    </physiologicalReaction>
</comment>
<evidence type="ECO:0000256" key="5">
    <source>
        <dbReference type="ARBA" id="ARBA00050608"/>
    </source>
</evidence>
<dbReference type="GO" id="GO:0080032">
    <property type="term" value="F:methyl jasmonate esterase activity"/>
    <property type="evidence" value="ECO:0000318"/>
    <property type="project" value="GO_Central"/>
</dbReference>
<dbReference type="Gene3D" id="3.40.50.1820">
    <property type="entry name" value="alpha/beta hydrolase"/>
    <property type="match status" value="1"/>
</dbReference>
<feature type="domain" description="AB hydrolase-1" evidence="21">
    <location>
        <begin position="43"/>
        <end position="283"/>
    </location>
</feature>
<dbReference type="GO" id="GO:0080031">
    <property type="term" value="F:methyl salicylate esterase activity"/>
    <property type="evidence" value="ECO:0000318"/>
    <property type="project" value="GO_Central"/>
</dbReference>
<dbReference type="GO" id="GO:0080030">
    <property type="term" value="F:methyl indole-3-acetate esterase activity"/>
    <property type="evidence" value="ECO:0000318"/>
    <property type="project" value="GO_Central"/>
</dbReference>
<comment type="catalytic activity">
    <reaction evidence="13">
        <text>an aromatic (S)-hydroxynitrile = an aromatic aldehyde + hydrogen cyanide</text>
        <dbReference type="Rhea" id="RHEA:54660"/>
        <dbReference type="ChEBI" id="CHEBI:18407"/>
        <dbReference type="ChEBI" id="CHEBI:33855"/>
        <dbReference type="ChEBI" id="CHEBI:138306"/>
        <dbReference type="EC" id="4.1.2.47"/>
    </reaction>
</comment>
<name>A0A0A0LL04_CUCSA</name>
<proteinExistence type="inferred from homology"/>
<evidence type="ECO:0000256" key="17">
    <source>
        <dbReference type="ARBA" id="ARBA00076040"/>
    </source>
</evidence>
<comment type="catalytic activity">
    <reaction evidence="9">
        <text>2-methylpropanal + hydrogen cyanide = (2S)-2-hydroxy-3-methylbutanenitrile</text>
        <dbReference type="Rhea" id="RHEA:77403"/>
        <dbReference type="ChEBI" id="CHEBI:18407"/>
        <dbReference type="ChEBI" id="CHEBI:48943"/>
        <dbReference type="ChEBI" id="CHEBI:197354"/>
    </reaction>
</comment>
<evidence type="ECO:0000256" key="4">
    <source>
        <dbReference type="ARBA" id="ARBA00050358"/>
    </source>
</evidence>
<dbReference type="KEGG" id="csv:101207795"/>
<protein>
    <recommendedName>
        <fullName evidence="16">(S)-hydroxynitrile lyase</fullName>
        <ecNumber evidence="15">4.1.2.47</ecNumber>
    </recommendedName>
    <alternativeName>
        <fullName evidence="17">2-hydroxy-2-methylpropanenitrile lyase</fullName>
    </alternativeName>
    <alternativeName>
        <fullName evidence="18">Acetone cyanohydrin lyase</fullName>
    </alternativeName>
    <alternativeName>
        <fullName evidence="19">Hydroxynitrile lyase</fullName>
    </alternativeName>
</protein>
<evidence type="ECO:0000256" key="15">
    <source>
        <dbReference type="ARBA" id="ARBA00066572"/>
    </source>
</evidence>
<comment type="catalytic activity">
    <reaction evidence="12">
        <text>cyclohexanecarbaldehyde + hydrogen cyanide = (2S)-2-cyclohexyl-2-hydroxyacetonitrile</text>
        <dbReference type="Rhea" id="RHEA:77423"/>
        <dbReference type="ChEBI" id="CHEBI:18407"/>
        <dbReference type="ChEBI" id="CHEBI:197359"/>
        <dbReference type="ChEBI" id="CHEBI:197360"/>
    </reaction>
</comment>
<dbReference type="InterPro" id="IPR000073">
    <property type="entry name" value="AB_hydrolase_1"/>
</dbReference>
<dbReference type="Gramene" id="KGN61744">
    <property type="protein sequence ID" value="KGN61744"/>
    <property type="gene ID" value="Csa_2G237140"/>
</dbReference>
<evidence type="ECO:0000256" key="13">
    <source>
        <dbReference type="ARBA" id="ARBA00052826"/>
    </source>
</evidence>
<dbReference type="OrthoDB" id="408373at2759"/>
<dbReference type="FunFam" id="3.40.50.1820:FF:000051">
    <property type="entry name" value="(S)-hydroxynitrile lyase"/>
    <property type="match status" value="1"/>
</dbReference>
<dbReference type="GO" id="GO:0009696">
    <property type="term" value="P:salicylic acid metabolic process"/>
    <property type="evidence" value="ECO:0000318"/>
    <property type="project" value="GO_Central"/>
</dbReference>
<sequence length="295" mass="32745">MHNLNLLLLFFFFFFLFLSPTLTKSLSDPPPSTDVGGGGGKHFVLVHGACLGAWSWYKLSTLLRSAGHRVTALDMAGAGIDPREAERLKSFNEYVEPLRNLMGEVGEEEKVILVGHSQGGLCISKAMEEFPEKISVAVFVVAAMPGPALNASFLIGQLRKWLDFGPDSHYTYGNGPRSPPTTLTFGPLFLAAKVFNKSPLEDLTLGRTLVRPTHLFGGEQWNKDLVLTKERYGSVKRVFVVSDNDKVIKKSFQKWVIRRNPPDGVVEVKGSDHMVMMSKPLHLFNILSHIARQHS</sequence>
<evidence type="ECO:0000259" key="21">
    <source>
        <dbReference type="Pfam" id="PF12697"/>
    </source>
</evidence>
<comment type="similarity">
    <text evidence="14">Belongs to the AB hydrolase superfamily. Hydroxynitrile lyase family.</text>
</comment>
<dbReference type="PANTHER" id="PTHR10992">
    <property type="entry name" value="METHYLESTERASE FAMILY MEMBER"/>
    <property type="match status" value="1"/>
</dbReference>
<dbReference type="AlphaFoldDB" id="A0A0A0LL04"/>
<evidence type="ECO:0000256" key="11">
    <source>
        <dbReference type="ARBA" id="ARBA00052600"/>
    </source>
</evidence>
<evidence type="ECO:0000313" key="23">
    <source>
        <dbReference type="Proteomes" id="UP000029981"/>
    </source>
</evidence>